<protein>
    <submittedName>
        <fullName evidence="7">Matrix Gla protein</fullName>
    </submittedName>
</protein>
<dbReference type="Proteomes" id="UP001205998">
    <property type="component" value="Unassembled WGS sequence"/>
</dbReference>
<feature type="chain" id="PRO_5042190302" evidence="5">
    <location>
        <begin position="28"/>
        <end position="106"/>
    </location>
</feature>
<feature type="domain" description="Osteocalcin-like C-terminal" evidence="6">
    <location>
        <begin position="69"/>
        <end position="102"/>
    </location>
</feature>
<dbReference type="GO" id="GO:0005576">
    <property type="term" value="C:extracellular region"/>
    <property type="evidence" value="ECO:0007669"/>
    <property type="project" value="UniProtKB-SubCell"/>
</dbReference>
<evidence type="ECO:0000256" key="2">
    <source>
        <dbReference type="ARBA" id="ARBA00008850"/>
    </source>
</evidence>
<dbReference type="EMBL" id="MU581521">
    <property type="protein sequence ID" value="KAI5608685.1"/>
    <property type="molecule type" value="Genomic_DNA"/>
</dbReference>
<evidence type="ECO:0000313" key="8">
    <source>
        <dbReference type="Proteomes" id="UP001205998"/>
    </source>
</evidence>
<accession>A0AAD5A3L3</accession>
<sequence length="106" mass="12388">MKVKEVINMRSLLSCVTLCAVLVIALCYDSEESNESFEDYVRMNPNRANTFISTSGRRNYYRQSYKPVSELRSEICEAYVQCRRLAQRYGSQMAYHSYFANNQGRN</sequence>
<evidence type="ECO:0000259" key="6">
    <source>
        <dbReference type="Pfam" id="PF25890"/>
    </source>
</evidence>
<evidence type="ECO:0000256" key="3">
    <source>
        <dbReference type="ARBA" id="ARBA00022479"/>
    </source>
</evidence>
<proteinExistence type="inferred from homology"/>
<keyword evidence="8" id="KW-1185">Reference proteome</keyword>
<gene>
    <name evidence="7" type="ORF">C0J50_6579</name>
</gene>
<dbReference type="SUPFAM" id="SSF57630">
    <property type="entry name" value="GLA-domain"/>
    <property type="match status" value="1"/>
</dbReference>
<dbReference type="InterPro" id="IPR035972">
    <property type="entry name" value="GLA-like_dom_SF"/>
</dbReference>
<keyword evidence="4" id="KW-0964">Secreted</keyword>
<comment type="similarity">
    <text evidence="2">Belongs to the osteocalcin/matrix Gla protein family.</text>
</comment>
<evidence type="ECO:0000256" key="5">
    <source>
        <dbReference type="SAM" id="SignalP"/>
    </source>
</evidence>
<name>A0AAD5A3L3_SILAS</name>
<organism evidence="7 8">
    <name type="scientific">Silurus asotus</name>
    <name type="common">Amur catfish</name>
    <name type="synonym">Parasilurus asotus</name>
    <dbReference type="NCBI Taxonomy" id="30991"/>
    <lineage>
        <taxon>Eukaryota</taxon>
        <taxon>Metazoa</taxon>
        <taxon>Chordata</taxon>
        <taxon>Craniata</taxon>
        <taxon>Vertebrata</taxon>
        <taxon>Euteleostomi</taxon>
        <taxon>Actinopterygii</taxon>
        <taxon>Neopterygii</taxon>
        <taxon>Teleostei</taxon>
        <taxon>Ostariophysi</taxon>
        <taxon>Siluriformes</taxon>
        <taxon>Siluridae</taxon>
        <taxon>Silurus</taxon>
    </lineage>
</organism>
<keyword evidence="5" id="KW-0732">Signal</keyword>
<dbReference type="PANTHER" id="PTHR10109:SF0">
    <property type="entry name" value="MATRIX GLA PROTEIN"/>
    <property type="match status" value="1"/>
</dbReference>
<evidence type="ECO:0000313" key="7">
    <source>
        <dbReference type="EMBL" id="KAI5608685.1"/>
    </source>
</evidence>
<dbReference type="InterPro" id="IPR058704">
    <property type="entry name" value="BGLAP-like_C"/>
</dbReference>
<dbReference type="Pfam" id="PF25890">
    <property type="entry name" value="BGLAP_C"/>
    <property type="match status" value="1"/>
</dbReference>
<evidence type="ECO:0000256" key="1">
    <source>
        <dbReference type="ARBA" id="ARBA00004613"/>
    </source>
</evidence>
<comment type="subcellular location">
    <subcellularLocation>
        <location evidence="1">Secreted</location>
    </subcellularLocation>
</comment>
<dbReference type="GO" id="GO:0005509">
    <property type="term" value="F:calcium ion binding"/>
    <property type="evidence" value="ECO:0007669"/>
    <property type="project" value="InterPro"/>
</dbReference>
<dbReference type="InterPro" id="IPR027118">
    <property type="entry name" value="MGP"/>
</dbReference>
<dbReference type="AlphaFoldDB" id="A0AAD5A3L3"/>
<evidence type="ECO:0000256" key="4">
    <source>
        <dbReference type="ARBA" id="ARBA00022525"/>
    </source>
</evidence>
<dbReference type="PANTHER" id="PTHR10109">
    <property type="entry name" value="MATRIX GLA PROTEIN"/>
    <property type="match status" value="1"/>
</dbReference>
<reference evidence="7" key="1">
    <citation type="submission" date="2018-07" db="EMBL/GenBank/DDBJ databases">
        <title>Comparative genomics of catfishes provides insights into carnivory and benthic adaptation.</title>
        <authorList>
            <person name="Zhang Y."/>
            <person name="Wang D."/>
            <person name="Peng Z."/>
            <person name="Zheng S."/>
            <person name="Shao F."/>
            <person name="Tao W."/>
        </authorList>
    </citation>
    <scope>NUCLEOTIDE SEQUENCE</scope>
    <source>
        <strain evidence="7">Chongqing</strain>
    </source>
</reference>
<feature type="signal peptide" evidence="5">
    <location>
        <begin position="1"/>
        <end position="27"/>
    </location>
</feature>
<dbReference type="GO" id="GO:0031012">
    <property type="term" value="C:extracellular matrix"/>
    <property type="evidence" value="ECO:0007669"/>
    <property type="project" value="InterPro"/>
</dbReference>
<keyword evidence="3" id="KW-0301">Gamma-carboxyglutamic acid</keyword>
<comment type="caution">
    <text evidence="7">The sequence shown here is derived from an EMBL/GenBank/DDBJ whole genome shotgun (WGS) entry which is preliminary data.</text>
</comment>